<evidence type="ECO:0000313" key="2">
    <source>
        <dbReference type="EMBL" id="MDV2080799.1"/>
    </source>
</evidence>
<protein>
    <submittedName>
        <fullName evidence="2">Uncharacterized protein</fullName>
    </submittedName>
</protein>
<sequence>METVRIVVATGVFLGACFLIWDGLVSTPTGWALLALAAFCFGLAYLIWPSRKRGQREQEHPLLDVLEVVLELPVECLIWLIRGLGRLVSGKGVDIDF</sequence>
<gene>
    <name evidence="2" type="ORF">RYS15_19100</name>
</gene>
<organism evidence="2 3">
    <name type="scientific">Marinobacter xestospongiae</name>
    <dbReference type="NCBI Taxonomy" id="994319"/>
    <lineage>
        <taxon>Bacteria</taxon>
        <taxon>Pseudomonadati</taxon>
        <taxon>Pseudomonadota</taxon>
        <taxon>Gammaproteobacteria</taxon>
        <taxon>Pseudomonadales</taxon>
        <taxon>Marinobacteraceae</taxon>
        <taxon>Marinobacter</taxon>
    </lineage>
</organism>
<dbReference type="Proteomes" id="UP001269819">
    <property type="component" value="Unassembled WGS sequence"/>
</dbReference>
<feature type="transmembrane region" description="Helical" evidence="1">
    <location>
        <begin position="7"/>
        <end position="24"/>
    </location>
</feature>
<evidence type="ECO:0000256" key="1">
    <source>
        <dbReference type="SAM" id="Phobius"/>
    </source>
</evidence>
<keyword evidence="3" id="KW-1185">Reference proteome</keyword>
<dbReference type="RefSeq" id="WP_316975153.1">
    <property type="nucleotide sequence ID" value="NZ_JAWIIJ010000019.1"/>
</dbReference>
<dbReference type="PROSITE" id="PS51257">
    <property type="entry name" value="PROKAR_LIPOPROTEIN"/>
    <property type="match status" value="1"/>
</dbReference>
<dbReference type="EMBL" id="JAWIIJ010000019">
    <property type="protein sequence ID" value="MDV2080799.1"/>
    <property type="molecule type" value="Genomic_DNA"/>
</dbReference>
<name>A0ABU3W2Q5_9GAMM</name>
<reference evidence="2 3" key="1">
    <citation type="submission" date="2023-10" db="EMBL/GenBank/DDBJ databases">
        <title>Characteristics and mechanism of a salt-tolerant marine origin heterotrophic nitrifying- aerobic denitrifying bacteria Marinobacter xestospongiae HN1.</title>
        <authorList>
            <person name="Qi R."/>
        </authorList>
    </citation>
    <scope>NUCLEOTIDE SEQUENCE [LARGE SCALE GENOMIC DNA]</scope>
    <source>
        <strain evidence="2 3">HN1</strain>
    </source>
</reference>
<keyword evidence="1" id="KW-0472">Membrane</keyword>
<accession>A0ABU3W2Q5</accession>
<keyword evidence="1" id="KW-0812">Transmembrane</keyword>
<feature type="transmembrane region" description="Helical" evidence="1">
    <location>
        <begin position="30"/>
        <end position="48"/>
    </location>
</feature>
<keyword evidence="1" id="KW-1133">Transmembrane helix</keyword>
<evidence type="ECO:0000313" key="3">
    <source>
        <dbReference type="Proteomes" id="UP001269819"/>
    </source>
</evidence>
<proteinExistence type="predicted"/>
<comment type="caution">
    <text evidence="2">The sequence shown here is derived from an EMBL/GenBank/DDBJ whole genome shotgun (WGS) entry which is preliminary data.</text>
</comment>